<dbReference type="InterPro" id="IPR002123">
    <property type="entry name" value="Plipid/glycerol_acylTrfase"/>
</dbReference>
<dbReference type="InterPro" id="IPR040773">
    <property type="entry name" value="Rpn6_N"/>
</dbReference>
<dbReference type="FunFam" id="1.25.40.570:FF:000003">
    <property type="entry name" value="26S proteasome non-ATPase regulatory subunit 11"/>
    <property type="match status" value="1"/>
</dbReference>
<dbReference type="SMART" id="SM00088">
    <property type="entry name" value="PINT"/>
    <property type="match status" value="1"/>
</dbReference>
<dbReference type="Pfam" id="PF18503">
    <property type="entry name" value="RPN6_C_helix"/>
    <property type="match status" value="1"/>
</dbReference>
<evidence type="ECO:0000256" key="2">
    <source>
        <dbReference type="ARBA" id="ARBA00022942"/>
    </source>
</evidence>
<dbReference type="SUPFAM" id="SSF69593">
    <property type="entry name" value="Glycerol-3-phosphate (1)-acyltransferase"/>
    <property type="match status" value="2"/>
</dbReference>
<dbReference type="EnsemblMetazoa" id="AALB002304-RA">
    <property type="protein sequence ID" value="AALB002304-PA"/>
    <property type="gene ID" value="AALB002304"/>
</dbReference>
<dbReference type="InterPro" id="IPR050871">
    <property type="entry name" value="26S_Proteasome/COP9_Components"/>
</dbReference>
<dbReference type="InterPro" id="IPR040780">
    <property type="entry name" value="Rpn6_C_helix"/>
</dbReference>
<dbReference type="VEuPathDB" id="VectorBase:AALB20_026697"/>
<dbReference type="GO" id="GO:0000502">
    <property type="term" value="C:proteasome complex"/>
    <property type="evidence" value="ECO:0007669"/>
    <property type="project" value="UniProtKB-KW"/>
</dbReference>
<name>A0A182F746_ANOAL</name>
<dbReference type="VEuPathDB" id="VectorBase:AALB20_031844"/>
<dbReference type="Pfam" id="PF01399">
    <property type="entry name" value="PCI"/>
    <property type="match status" value="1"/>
</dbReference>
<sequence>MAGAMLFDRAQAHDLNRQDMSKFARDLEVDENDEEQIRQKEQKILELGETYKREGKAKELADLIKVTRPFLSFLSKAKAAKLVRSLVDLFLDLEAETGIEVQLCKECIEWAKQEKRTFLRQSLEARLIALYFDTGMYTEALSLGSQLLKELKKLDDKNLLVEVQLLESKTYHALSNLPKARAALTSARTTANAIYCAPKVQATLDLQSGILHAADERDFKTAFSYFYEAFEGFDSVQSSKALTALKYMLLCKIMLGQSDDVNQIVSGKLAITYSGRDIDAMKAVAEASHKRSLADFQDALKKYKKELEDDVIVKAHLGTLYDTMLEQNLCRIIEPYSQCEVSFIAEQIALPIGQVEKKLSQMILDKKFSGILDQGIGVLIVFEETPVDKTYETALETIQHMGKVVDTLYQKAKKLTPAGDVYECRIPDWTHLTIMSMPDGMIVLSNETVENSTVLAYIGQYIDLDYSIWLYRLLTPVLVTFLLPCAFVLLIYTTISFLYIYKLHSRFILQVYNEGDFDFWDVARTLVAVVWDAHGWIFHGYEVCGLENLPSSGPALIIYYHGAIPIDMYYFTARVYLKRQRLIYTVGDRFLNSVPGWKLLARVMKISPGTVQSCASVLRDGNMLSIAPGGVYEAQFGDSNYELLWRRRVGFAKVAIESKAPIIPMFTENLREGFRSVGLAKRLFIRLYNAVRFPVRPIYGGFPVKFRTHLGAPIPYDPSLSPEELQEKVAFAIEELINRHQRIPGSIFHALLDRFIAKRKAQLQNTTVSWFGWMHNLSLPLAIVFLLPWLYVLLILSSVPYLHLCNWYRARWPSQCSDEEFWDSARRLMASIWNLHSKLFHGYEVTGLEHLPEHGSALIIYYHGALPIDMYYLTAETMLKRNRLIHTVGDRFLDKIPGWRLVSRVMKVTAGSVQSCVDTLRAGELLSIAPGGVYEAQFGDSGYEVLWKNRTGFARVALEAKVPIIPMITVNIRECFRTMSFGKWLFVRMYGLLKVPILPIYGGFPVKLRTVLGDPIPHDESLSPEALQEKVALAIGTLIKEHQRVPGDILQAIGDRFESVQYLRKG</sequence>
<dbReference type="SMART" id="SM00753">
    <property type="entry name" value="PAM"/>
    <property type="match status" value="1"/>
</dbReference>
<dbReference type="PROSITE" id="PS50250">
    <property type="entry name" value="PCI"/>
    <property type="match status" value="1"/>
</dbReference>
<evidence type="ECO:0000256" key="1">
    <source>
        <dbReference type="ARBA" id="ARBA00007454"/>
    </source>
</evidence>
<dbReference type="GO" id="GO:0016746">
    <property type="term" value="F:acyltransferase activity"/>
    <property type="evidence" value="ECO:0007669"/>
    <property type="project" value="InterPro"/>
</dbReference>
<dbReference type="AlphaFoldDB" id="A0A182F746"/>
<dbReference type="STRING" id="7167.A0A182F746"/>
<dbReference type="Pfam" id="PF18055">
    <property type="entry name" value="RPN6_N"/>
    <property type="match status" value="1"/>
</dbReference>
<dbReference type="VEuPathDB" id="VectorBase:AALB002304"/>
<keyword evidence="4" id="KW-1185">Reference proteome</keyword>
<dbReference type="CDD" id="cd07987">
    <property type="entry name" value="LPLAT_MGAT-like"/>
    <property type="match status" value="2"/>
</dbReference>
<evidence type="ECO:0000313" key="4">
    <source>
        <dbReference type="Proteomes" id="UP000069272"/>
    </source>
</evidence>
<keyword evidence="2" id="KW-0647">Proteasome</keyword>
<dbReference type="InterPro" id="IPR000717">
    <property type="entry name" value="PCI_dom"/>
</dbReference>
<organism evidence="3 4">
    <name type="scientific">Anopheles albimanus</name>
    <name type="common">New world malaria mosquito</name>
    <dbReference type="NCBI Taxonomy" id="7167"/>
    <lineage>
        <taxon>Eukaryota</taxon>
        <taxon>Metazoa</taxon>
        <taxon>Ecdysozoa</taxon>
        <taxon>Arthropoda</taxon>
        <taxon>Hexapoda</taxon>
        <taxon>Insecta</taxon>
        <taxon>Pterygota</taxon>
        <taxon>Neoptera</taxon>
        <taxon>Endopterygota</taxon>
        <taxon>Diptera</taxon>
        <taxon>Nematocera</taxon>
        <taxon>Culicoidea</taxon>
        <taxon>Culicidae</taxon>
        <taxon>Anophelinae</taxon>
        <taxon>Anopheles</taxon>
    </lineage>
</organism>
<dbReference type="Pfam" id="PF01553">
    <property type="entry name" value="Acyltransferase"/>
    <property type="match status" value="2"/>
</dbReference>
<evidence type="ECO:0000313" key="3">
    <source>
        <dbReference type="EnsemblMetazoa" id="AALB002304-PA"/>
    </source>
</evidence>
<reference evidence="3" key="2">
    <citation type="submission" date="2022-08" db="UniProtKB">
        <authorList>
            <consortium name="EnsemblMetazoa"/>
        </authorList>
    </citation>
    <scope>IDENTIFICATION</scope>
    <source>
        <strain evidence="3">STECLA/ALBI9_A</strain>
    </source>
</reference>
<protein>
    <submittedName>
        <fullName evidence="3">Uncharacterized protein</fullName>
    </submittedName>
</protein>
<dbReference type="Gene3D" id="1.25.40.570">
    <property type="match status" value="1"/>
</dbReference>
<accession>A0A182F746</accession>
<dbReference type="Proteomes" id="UP000069272">
    <property type="component" value="Chromosome 2R"/>
</dbReference>
<dbReference type="InterPro" id="IPR036390">
    <property type="entry name" value="WH_DNA-bd_sf"/>
</dbReference>
<comment type="similarity">
    <text evidence="1">Belongs to the proteasome subunit S9 family.</text>
</comment>
<dbReference type="SUPFAM" id="SSF46785">
    <property type="entry name" value="Winged helix' DNA-binding domain"/>
    <property type="match status" value="1"/>
</dbReference>
<reference evidence="3 4" key="1">
    <citation type="journal article" date="2017" name="G3 (Bethesda)">
        <title>The Physical Genome Mapping of Anopheles albimanus Corrected Scaffold Misassemblies and Identified Interarm Rearrangements in Genus Anopheles.</title>
        <authorList>
            <person name="Artemov G.N."/>
            <person name="Peery A.N."/>
            <person name="Jiang X."/>
            <person name="Tu Z."/>
            <person name="Stegniy V.N."/>
            <person name="Sharakhova M.V."/>
            <person name="Sharakhov I.V."/>
        </authorList>
    </citation>
    <scope>NUCLEOTIDE SEQUENCE [LARGE SCALE GENOMIC DNA]</scope>
    <source>
        <strain evidence="3 4">ALBI9_A</strain>
    </source>
</reference>
<dbReference type="VEuPathDB" id="VectorBase:AALB20_027961"/>
<dbReference type="PANTHER" id="PTHR10678">
    <property type="entry name" value="26S PROTEASOME NON-ATPASE REGULATORY SUBUNIT 11/COP9 SIGNALOSOME COMPLEX SUBUNIT 2"/>
    <property type="match status" value="1"/>
</dbReference>
<proteinExistence type="inferred from homology"/>